<evidence type="ECO:0000313" key="1">
    <source>
        <dbReference type="EMBL" id="NUU61114.1"/>
    </source>
</evidence>
<comment type="caution">
    <text evidence="1">The sequence shown here is derived from an EMBL/GenBank/DDBJ whole genome shotgun (WGS) entry which is preliminary data.</text>
</comment>
<dbReference type="RefSeq" id="WP_175371662.1">
    <property type="nucleotide sequence ID" value="NZ_JABWCS010000206.1"/>
</dbReference>
<accession>A0A850EP80</accession>
<gene>
    <name evidence="1" type="ORF">HPT30_12220</name>
</gene>
<name>A0A850EP80_9BACL</name>
<sequence>MDTVDYLAQYDQEGYVFNLVQKRFVSQGFLNAYDFFCIIIWKANRAKSKIAQRLTKNSQFDNLEDAVKELTDKIYKAPDNNKKLRLLIVDWGFQLPMASAILTALYPNDFTVYDIRVCDELNEFHGLKHIINFENIWTGYQAYKQKVELIGPSGLSLRDKDRYIWSRSFSKQLEEDLKNCFGKGEEGV</sequence>
<dbReference type="EMBL" id="JABWCS010000206">
    <property type="protein sequence ID" value="NUU61114.1"/>
    <property type="molecule type" value="Genomic_DNA"/>
</dbReference>
<protein>
    <submittedName>
        <fullName evidence="1">Uncharacterized protein</fullName>
    </submittedName>
</protein>
<proteinExistence type="predicted"/>
<dbReference type="Proteomes" id="UP000564806">
    <property type="component" value="Unassembled WGS sequence"/>
</dbReference>
<keyword evidence="2" id="KW-1185">Reference proteome</keyword>
<dbReference type="AlphaFoldDB" id="A0A850EP80"/>
<evidence type="ECO:0000313" key="2">
    <source>
        <dbReference type="Proteomes" id="UP000564806"/>
    </source>
</evidence>
<organism evidence="1 2">
    <name type="scientific">Paenibacillus agri</name>
    <dbReference type="NCBI Taxonomy" id="2744309"/>
    <lineage>
        <taxon>Bacteria</taxon>
        <taxon>Bacillati</taxon>
        <taxon>Bacillota</taxon>
        <taxon>Bacilli</taxon>
        <taxon>Bacillales</taxon>
        <taxon>Paenibacillaceae</taxon>
        <taxon>Paenibacillus</taxon>
    </lineage>
</organism>
<reference evidence="1" key="1">
    <citation type="submission" date="2020-06" db="EMBL/GenBank/DDBJ databases">
        <title>Paenibacillus sp. nov., isolated from soil.</title>
        <authorList>
            <person name="Seo Y.L."/>
        </authorList>
    </citation>
    <scope>NUCLEOTIDE SEQUENCE [LARGE SCALE GENOMIC DNA]</scope>
    <source>
        <strain evidence="1">JW14</strain>
    </source>
</reference>